<organism evidence="1 2">
    <name type="scientific">Natribaculum luteum</name>
    <dbReference type="NCBI Taxonomy" id="1586232"/>
    <lineage>
        <taxon>Archaea</taxon>
        <taxon>Methanobacteriati</taxon>
        <taxon>Methanobacteriota</taxon>
        <taxon>Stenosarchaea group</taxon>
        <taxon>Halobacteria</taxon>
        <taxon>Halobacteriales</taxon>
        <taxon>Natrialbaceae</taxon>
        <taxon>Natribaculum</taxon>
    </lineage>
</organism>
<proteinExistence type="predicted"/>
<comment type="caution">
    <text evidence="1">The sequence shown here is derived from an EMBL/GenBank/DDBJ whole genome shotgun (WGS) entry which is preliminary data.</text>
</comment>
<accession>A0ABD5NZT1</accession>
<dbReference type="AlphaFoldDB" id="A0ABD5NZT1"/>
<dbReference type="PANTHER" id="PTHR42188:SF1">
    <property type="entry name" value="23S RRNA-SPECIFIC ENDONUCLEASE VAPC20"/>
    <property type="match status" value="1"/>
</dbReference>
<protein>
    <submittedName>
        <fullName evidence="1">Type II toxin-antitoxin system VapC family toxin</fullName>
    </submittedName>
</protein>
<dbReference type="Gene3D" id="3.40.50.1010">
    <property type="entry name" value="5'-nuclease"/>
    <property type="match status" value="1"/>
</dbReference>
<dbReference type="RefSeq" id="WP_246971983.1">
    <property type="nucleotide sequence ID" value="NZ_CP095397.1"/>
</dbReference>
<name>A0ABD5NZT1_9EURY</name>
<dbReference type="Proteomes" id="UP001595821">
    <property type="component" value="Unassembled WGS sequence"/>
</dbReference>
<dbReference type="InterPro" id="IPR039018">
    <property type="entry name" value="VapC20-like"/>
</dbReference>
<dbReference type="InterPro" id="IPR029060">
    <property type="entry name" value="PIN-like_dom_sf"/>
</dbReference>
<evidence type="ECO:0000313" key="1">
    <source>
        <dbReference type="EMBL" id="MFC4247594.1"/>
    </source>
</evidence>
<dbReference type="PANTHER" id="PTHR42188">
    <property type="entry name" value="23S RRNA-SPECIFIC ENDONUCLEASE VAPC20"/>
    <property type="match status" value="1"/>
</dbReference>
<sequence>MFLGPKFLFAFFNPNDELHGASRALAEFARSGDLPYRQFIVNEHALDEAATRLKKRALLRYAELLFKAVDESGLFRFERVPDEAFEQGRDRFIEWDGNDASFTDFVISSHMEELGVDHIATYDRHYQLFDVVTIPHIDLG</sequence>
<reference evidence="1 2" key="1">
    <citation type="journal article" date="2014" name="Int. J. Syst. Evol. Microbiol.">
        <title>Complete genome sequence of Corynebacterium casei LMG S-19264T (=DSM 44701T), isolated from a smear-ripened cheese.</title>
        <authorList>
            <consortium name="US DOE Joint Genome Institute (JGI-PGF)"/>
            <person name="Walter F."/>
            <person name="Albersmeier A."/>
            <person name="Kalinowski J."/>
            <person name="Ruckert C."/>
        </authorList>
    </citation>
    <scope>NUCLEOTIDE SEQUENCE [LARGE SCALE GENOMIC DNA]</scope>
    <source>
        <strain evidence="1 2">IBRC-M 10912</strain>
    </source>
</reference>
<gene>
    <name evidence="1" type="ORF">ACFOZ7_11465</name>
</gene>
<dbReference type="EMBL" id="JBHSDJ010000076">
    <property type="protein sequence ID" value="MFC4247594.1"/>
    <property type="molecule type" value="Genomic_DNA"/>
</dbReference>
<evidence type="ECO:0000313" key="2">
    <source>
        <dbReference type="Proteomes" id="UP001595821"/>
    </source>
</evidence>
<dbReference type="SUPFAM" id="SSF88723">
    <property type="entry name" value="PIN domain-like"/>
    <property type="match status" value="1"/>
</dbReference>
<dbReference type="GeneID" id="71852732"/>